<dbReference type="EMBL" id="RJLM01000005">
    <property type="protein sequence ID" value="RWX54779.1"/>
    <property type="molecule type" value="Genomic_DNA"/>
</dbReference>
<accession>A0A444JNY3</accession>
<evidence type="ECO:0000313" key="2">
    <source>
        <dbReference type="Proteomes" id="UP000287563"/>
    </source>
</evidence>
<evidence type="ECO:0000313" key="1">
    <source>
        <dbReference type="EMBL" id="RWX54779.1"/>
    </source>
</evidence>
<dbReference type="Proteomes" id="UP000287563">
    <property type="component" value="Unassembled WGS sequence"/>
</dbReference>
<sequence>MTGVFGLRHIHNVDTAIKTLTVAALKGSGVVLQPRLILSEALMSGSLTEVLQDERPKVMPVNLLYKSKQLPLKNRTFVDYILDEIVNNRRLKVMIMLAFKLWYIELPSRLLHVTLSHPLLFLALAVQ</sequence>
<comment type="caution">
    <text evidence="1">The sequence shown here is derived from an EMBL/GenBank/DDBJ whole genome shotgun (WGS) entry which is preliminary data.</text>
</comment>
<gene>
    <name evidence="1" type="ORF">EDI28_13595</name>
</gene>
<name>A0A444JNY3_9GAMM</name>
<proteinExistence type="predicted"/>
<organism evidence="1 2">
    <name type="scientific">Photobacterium chitinilyticum</name>
    <dbReference type="NCBI Taxonomy" id="2485123"/>
    <lineage>
        <taxon>Bacteria</taxon>
        <taxon>Pseudomonadati</taxon>
        <taxon>Pseudomonadota</taxon>
        <taxon>Gammaproteobacteria</taxon>
        <taxon>Vibrionales</taxon>
        <taxon>Vibrionaceae</taxon>
        <taxon>Photobacterium</taxon>
    </lineage>
</organism>
<evidence type="ECO:0008006" key="3">
    <source>
        <dbReference type="Google" id="ProtNLM"/>
    </source>
</evidence>
<reference evidence="1 2" key="1">
    <citation type="submission" date="2018-11" db="EMBL/GenBank/DDBJ databases">
        <title>Photobacterium sp. BEI247 sp. nov., a marine bacterium isolated from Yongle Blue Hole in the South China Sea.</title>
        <authorList>
            <person name="Wang X."/>
        </authorList>
    </citation>
    <scope>NUCLEOTIDE SEQUENCE [LARGE SCALE GENOMIC DNA]</scope>
    <source>
        <strain evidence="2">BEI247</strain>
    </source>
</reference>
<dbReference type="AlphaFoldDB" id="A0A444JNY3"/>
<dbReference type="SUPFAM" id="SSF53850">
    <property type="entry name" value="Periplasmic binding protein-like II"/>
    <property type="match status" value="1"/>
</dbReference>
<protein>
    <recommendedName>
        <fullName evidence="3">LysR substrate-binding domain-containing protein</fullName>
    </recommendedName>
</protein>
<keyword evidence="2" id="KW-1185">Reference proteome</keyword>
<dbReference type="Gene3D" id="3.40.190.290">
    <property type="match status" value="1"/>
</dbReference>